<name>A0ABZ1N9U2_9NOCA</name>
<dbReference type="RefSeq" id="WP_357366279.1">
    <property type="nucleotide sequence ID" value="NZ_CP109527.1"/>
</dbReference>
<dbReference type="Proteomes" id="UP001621418">
    <property type="component" value="Chromosome"/>
</dbReference>
<reference evidence="1 2" key="1">
    <citation type="submission" date="2022-10" db="EMBL/GenBank/DDBJ databases">
        <title>The complete genomes of actinobacterial strains from the NBC collection.</title>
        <authorList>
            <person name="Joergensen T.S."/>
            <person name="Alvarez Arevalo M."/>
            <person name="Sterndorff E.B."/>
            <person name="Faurdal D."/>
            <person name="Vuksanovic O."/>
            <person name="Mourched A.-S."/>
            <person name="Charusanti P."/>
            <person name="Shaw S."/>
            <person name="Blin K."/>
            <person name="Weber T."/>
        </authorList>
    </citation>
    <scope>NUCLEOTIDE SEQUENCE [LARGE SCALE GENOMIC DNA]</scope>
    <source>
        <strain evidence="1 2">NBC_01413</strain>
    </source>
</reference>
<accession>A0ABZ1N9U2</accession>
<evidence type="ECO:0000313" key="1">
    <source>
        <dbReference type="EMBL" id="WTY36742.1"/>
    </source>
</evidence>
<keyword evidence="2" id="KW-1185">Reference proteome</keyword>
<protein>
    <submittedName>
        <fullName evidence="1">Uncharacterized protein</fullName>
    </submittedName>
</protein>
<sequence length="100" mass="10581">MYTVDLLAVGRGREVVDAALGYMGELGFRALGSTTDDEALAIIGRERVRVLVIGGGVEPDSRKVLTAAAEEHGATVIQAERAGRGIEQYLAEEVVPKLGE</sequence>
<dbReference type="EMBL" id="CP109527">
    <property type="protein sequence ID" value="WTY36742.1"/>
    <property type="molecule type" value="Genomic_DNA"/>
</dbReference>
<proteinExistence type="predicted"/>
<gene>
    <name evidence="1" type="ORF">OG308_02255</name>
</gene>
<organism evidence="1 2">
    <name type="scientific">Nocardia salmonicida</name>
    <dbReference type="NCBI Taxonomy" id="53431"/>
    <lineage>
        <taxon>Bacteria</taxon>
        <taxon>Bacillati</taxon>
        <taxon>Actinomycetota</taxon>
        <taxon>Actinomycetes</taxon>
        <taxon>Mycobacteriales</taxon>
        <taxon>Nocardiaceae</taxon>
        <taxon>Nocardia</taxon>
    </lineage>
</organism>
<evidence type="ECO:0000313" key="2">
    <source>
        <dbReference type="Proteomes" id="UP001621418"/>
    </source>
</evidence>